<evidence type="ECO:0000256" key="3">
    <source>
        <dbReference type="ARBA" id="ARBA00023082"/>
    </source>
</evidence>
<gene>
    <name evidence="7" type="ORF">V5E97_12625</name>
</gene>
<name>A0AAU7CNM9_9BACT</name>
<organism evidence="7">
    <name type="scientific">Singulisphaera sp. Ch08</name>
    <dbReference type="NCBI Taxonomy" id="3120278"/>
    <lineage>
        <taxon>Bacteria</taxon>
        <taxon>Pseudomonadati</taxon>
        <taxon>Planctomycetota</taxon>
        <taxon>Planctomycetia</taxon>
        <taxon>Isosphaerales</taxon>
        <taxon>Isosphaeraceae</taxon>
        <taxon>Singulisphaera</taxon>
    </lineage>
</organism>
<dbReference type="SUPFAM" id="SSF88946">
    <property type="entry name" value="Sigma2 domain of RNA polymerase sigma factors"/>
    <property type="match status" value="1"/>
</dbReference>
<dbReference type="GO" id="GO:0006352">
    <property type="term" value="P:DNA-templated transcription initiation"/>
    <property type="evidence" value="ECO:0007669"/>
    <property type="project" value="InterPro"/>
</dbReference>
<dbReference type="SUPFAM" id="SSF88659">
    <property type="entry name" value="Sigma3 and sigma4 domains of RNA polymerase sigma factors"/>
    <property type="match status" value="1"/>
</dbReference>
<evidence type="ECO:0000256" key="4">
    <source>
        <dbReference type="ARBA" id="ARBA00023163"/>
    </source>
</evidence>
<evidence type="ECO:0000259" key="5">
    <source>
        <dbReference type="Pfam" id="PF04542"/>
    </source>
</evidence>
<dbReference type="Gene3D" id="1.10.1740.10">
    <property type="match status" value="1"/>
</dbReference>
<dbReference type="GO" id="GO:0016987">
    <property type="term" value="F:sigma factor activity"/>
    <property type="evidence" value="ECO:0007669"/>
    <property type="project" value="UniProtKB-KW"/>
</dbReference>
<proteinExistence type="inferred from homology"/>
<evidence type="ECO:0000313" key="7">
    <source>
        <dbReference type="EMBL" id="XBH06846.1"/>
    </source>
</evidence>
<dbReference type="PANTHER" id="PTHR43133:SF25">
    <property type="entry name" value="RNA POLYMERASE SIGMA FACTOR RFAY-RELATED"/>
    <property type="match status" value="1"/>
</dbReference>
<evidence type="ECO:0000256" key="2">
    <source>
        <dbReference type="ARBA" id="ARBA00023015"/>
    </source>
</evidence>
<feature type="domain" description="RNA polymerase sigma-70 region 2" evidence="5">
    <location>
        <begin position="37"/>
        <end position="104"/>
    </location>
</feature>
<feature type="domain" description="RNA polymerase sigma factor 70 region 4 type 2" evidence="6">
    <location>
        <begin position="146"/>
        <end position="198"/>
    </location>
</feature>
<dbReference type="NCBIfam" id="TIGR02937">
    <property type="entry name" value="sigma70-ECF"/>
    <property type="match status" value="1"/>
</dbReference>
<dbReference type="PANTHER" id="PTHR43133">
    <property type="entry name" value="RNA POLYMERASE ECF-TYPE SIGMA FACTO"/>
    <property type="match status" value="1"/>
</dbReference>
<dbReference type="GO" id="GO:0003677">
    <property type="term" value="F:DNA binding"/>
    <property type="evidence" value="ECO:0007669"/>
    <property type="project" value="InterPro"/>
</dbReference>
<dbReference type="InterPro" id="IPR014284">
    <property type="entry name" value="RNA_pol_sigma-70_dom"/>
</dbReference>
<dbReference type="RefSeq" id="WP_406699694.1">
    <property type="nucleotide sequence ID" value="NZ_CP155447.1"/>
</dbReference>
<dbReference type="InterPro" id="IPR039425">
    <property type="entry name" value="RNA_pol_sigma-70-like"/>
</dbReference>
<dbReference type="InterPro" id="IPR013249">
    <property type="entry name" value="RNA_pol_sigma70_r4_t2"/>
</dbReference>
<sequence length="211" mass="23717">MMKAPGTETVEDLALTTDEELLSRYRETGQAGDFDALVHRYQNELYRYLVRYLGDSALAEDVFQNTFLQVHLKKSLYEDGRPVRPWLYAIATHQAVDALRKVGRHPTVSLDQRVASSENEAGSLVDLLVGEDLGPLAELQGQERAEWVRQSVARLPDTLRETLTLAYHQDLKYREIAEILDIPVGTVKSRLHAALAKLQQMAKAANRDGSS</sequence>
<dbReference type="InterPro" id="IPR036388">
    <property type="entry name" value="WH-like_DNA-bd_sf"/>
</dbReference>
<keyword evidence="3" id="KW-0731">Sigma factor</keyword>
<evidence type="ECO:0000259" key="6">
    <source>
        <dbReference type="Pfam" id="PF08281"/>
    </source>
</evidence>
<dbReference type="Pfam" id="PF04542">
    <property type="entry name" value="Sigma70_r2"/>
    <property type="match status" value="1"/>
</dbReference>
<dbReference type="EMBL" id="CP155447">
    <property type="protein sequence ID" value="XBH06846.1"/>
    <property type="molecule type" value="Genomic_DNA"/>
</dbReference>
<reference evidence="7" key="1">
    <citation type="submission" date="2024-05" db="EMBL/GenBank/DDBJ databases">
        <title>Planctomycetes of the genus Singulisphaera possess chitinolytic capabilities.</title>
        <authorList>
            <person name="Ivanova A."/>
        </authorList>
    </citation>
    <scope>NUCLEOTIDE SEQUENCE</scope>
    <source>
        <strain evidence="7">Ch08T</strain>
    </source>
</reference>
<protein>
    <submittedName>
        <fullName evidence="7">Sigma-70 family RNA polymerase sigma factor</fullName>
    </submittedName>
</protein>
<dbReference type="Gene3D" id="1.10.10.10">
    <property type="entry name" value="Winged helix-like DNA-binding domain superfamily/Winged helix DNA-binding domain"/>
    <property type="match status" value="1"/>
</dbReference>
<evidence type="ECO:0000256" key="1">
    <source>
        <dbReference type="ARBA" id="ARBA00010641"/>
    </source>
</evidence>
<comment type="similarity">
    <text evidence="1">Belongs to the sigma-70 factor family. ECF subfamily.</text>
</comment>
<accession>A0AAU7CNM9</accession>
<dbReference type="InterPro" id="IPR013324">
    <property type="entry name" value="RNA_pol_sigma_r3/r4-like"/>
</dbReference>
<dbReference type="Pfam" id="PF08281">
    <property type="entry name" value="Sigma70_r4_2"/>
    <property type="match status" value="1"/>
</dbReference>
<dbReference type="CDD" id="cd06171">
    <property type="entry name" value="Sigma70_r4"/>
    <property type="match status" value="1"/>
</dbReference>
<keyword evidence="2" id="KW-0805">Transcription regulation</keyword>
<dbReference type="InterPro" id="IPR013325">
    <property type="entry name" value="RNA_pol_sigma_r2"/>
</dbReference>
<dbReference type="AlphaFoldDB" id="A0AAU7CNM9"/>
<keyword evidence="4" id="KW-0804">Transcription</keyword>
<dbReference type="InterPro" id="IPR007627">
    <property type="entry name" value="RNA_pol_sigma70_r2"/>
</dbReference>